<dbReference type="Proteomes" id="UP000663722">
    <property type="component" value="Chromosome"/>
</dbReference>
<reference evidence="1" key="1">
    <citation type="journal article" date="2021" name="Microb. Physiol.">
        <title>Proteogenomic Insights into the Physiology of Marine, Sulfate-Reducing, Filamentous Desulfonema limicola and Desulfonema magnum.</title>
        <authorList>
            <person name="Schnaars V."/>
            <person name="Wohlbrand L."/>
            <person name="Scheve S."/>
            <person name="Hinrichs C."/>
            <person name="Reinhardt R."/>
            <person name="Rabus R."/>
        </authorList>
    </citation>
    <scope>NUCLEOTIDE SEQUENCE</scope>
    <source>
        <strain evidence="1">4be13</strain>
    </source>
</reference>
<evidence type="ECO:0000313" key="1">
    <source>
        <dbReference type="EMBL" id="QTA93460.1"/>
    </source>
</evidence>
<keyword evidence="2" id="KW-1185">Reference proteome</keyword>
<proteinExistence type="predicted"/>
<sequence length="39" mass="4434">MSLFIITPLYINNYFSDYNEFRGGLIKPCKGGIFVAAEM</sequence>
<gene>
    <name evidence="1" type="ORF">dnm_095610</name>
</gene>
<name>A0A975BYJ8_9BACT</name>
<organism evidence="1 2">
    <name type="scientific">Desulfonema magnum</name>
    <dbReference type="NCBI Taxonomy" id="45655"/>
    <lineage>
        <taxon>Bacteria</taxon>
        <taxon>Pseudomonadati</taxon>
        <taxon>Thermodesulfobacteriota</taxon>
        <taxon>Desulfobacteria</taxon>
        <taxon>Desulfobacterales</taxon>
        <taxon>Desulfococcaceae</taxon>
        <taxon>Desulfonema</taxon>
    </lineage>
</organism>
<dbReference type="KEGG" id="dmm:dnm_095610"/>
<evidence type="ECO:0000313" key="2">
    <source>
        <dbReference type="Proteomes" id="UP000663722"/>
    </source>
</evidence>
<dbReference type="AlphaFoldDB" id="A0A975BYJ8"/>
<protein>
    <submittedName>
        <fullName evidence="1">Uncharacterized protein</fullName>
    </submittedName>
</protein>
<dbReference type="EMBL" id="CP061800">
    <property type="protein sequence ID" value="QTA93460.1"/>
    <property type="molecule type" value="Genomic_DNA"/>
</dbReference>
<accession>A0A975BYJ8</accession>